<organism evidence="2 3">
    <name type="scientific">Actinomyces oris</name>
    <dbReference type="NCBI Taxonomy" id="544580"/>
    <lineage>
        <taxon>Bacteria</taxon>
        <taxon>Bacillati</taxon>
        <taxon>Actinomycetota</taxon>
        <taxon>Actinomycetes</taxon>
        <taxon>Actinomycetales</taxon>
        <taxon>Actinomycetaceae</taxon>
        <taxon>Actinomyces</taxon>
    </lineage>
</organism>
<evidence type="ECO:0000313" key="2">
    <source>
        <dbReference type="EMBL" id="OLO70809.1"/>
    </source>
</evidence>
<accession>A0A1Q8WS73</accession>
<sequence length="165" mass="17114">MVRDGVSVSTALTSALHRRCTPKKNRSIPTIPAGCFDGWIVDVSAVDTGQRGSESAGFLRQSPAPPPQVRPLPAACAGARWSGFDAGSTPSRPTPRGSGSTGHGLYVLHEGPTYPQYPQPSSSSTPPSCSASRRRRAATTVTGAAPLRQAQATALPSSRPTPPMP</sequence>
<dbReference type="Proteomes" id="UP000185963">
    <property type="component" value="Unassembled WGS sequence"/>
</dbReference>
<feature type="region of interest" description="Disordered" evidence="1">
    <location>
        <begin position="52"/>
        <end position="165"/>
    </location>
</feature>
<name>A0A1Q8WS73_9ACTO</name>
<gene>
    <name evidence="2" type="ORF">BKH20_05045</name>
</gene>
<proteinExistence type="predicted"/>
<dbReference type="AlphaFoldDB" id="A0A1Q8WS73"/>
<reference evidence="2 3" key="1">
    <citation type="submission" date="2016-12" db="EMBL/GenBank/DDBJ databases">
        <title>Genomic comparison of strains in the 'Actinomyces naeslundii' group.</title>
        <authorList>
            <person name="Mughal S.R."/>
            <person name="Do T."/>
            <person name="Gilbert S.C."/>
            <person name="Witherden E.A."/>
            <person name="Didelot X."/>
            <person name="Beighton D."/>
        </authorList>
    </citation>
    <scope>NUCLEOTIDE SEQUENCE [LARGE SCALE GENOMIC DNA]</scope>
    <source>
        <strain evidence="2 3">WE8B-23</strain>
    </source>
</reference>
<comment type="caution">
    <text evidence="2">The sequence shown here is derived from an EMBL/GenBank/DDBJ whole genome shotgun (WGS) entry which is preliminary data.</text>
</comment>
<evidence type="ECO:0000256" key="1">
    <source>
        <dbReference type="SAM" id="MobiDB-lite"/>
    </source>
</evidence>
<evidence type="ECO:0000313" key="3">
    <source>
        <dbReference type="Proteomes" id="UP000185963"/>
    </source>
</evidence>
<protein>
    <submittedName>
        <fullName evidence="2">Uncharacterized protein</fullName>
    </submittedName>
</protein>
<feature type="compositionally biased region" description="Low complexity" evidence="1">
    <location>
        <begin position="111"/>
        <end position="131"/>
    </location>
</feature>
<dbReference type="EMBL" id="MSKS01000015">
    <property type="protein sequence ID" value="OLO70809.1"/>
    <property type="molecule type" value="Genomic_DNA"/>
</dbReference>